<proteinExistence type="predicted"/>
<name>A0A369IZT3_HYPMA</name>
<dbReference type="EMBL" id="LUEZ02000184">
    <property type="protein sequence ID" value="RDB15261.1"/>
    <property type="molecule type" value="Genomic_DNA"/>
</dbReference>
<dbReference type="Proteomes" id="UP000076154">
    <property type="component" value="Unassembled WGS sequence"/>
</dbReference>
<gene>
    <name evidence="1" type="ORF">Hypma_004802</name>
</gene>
<dbReference type="AlphaFoldDB" id="A0A369IZT3"/>
<accession>A0A369IZT3</accession>
<reference evidence="1" key="1">
    <citation type="submission" date="2018-04" db="EMBL/GenBank/DDBJ databases">
        <title>Whole genome sequencing of Hypsizygus marmoreus.</title>
        <authorList>
            <person name="Choi I.-G."/>
            <person name="Min B."/>
            <person name="Kim J.-G."/>
            <person name="Kim S."/>
            <person name="Oh Y.-L."/>
            <person name="Kong W.-S."/>
            <person name="Park H."/>
            <person name="Jeong J."/>
            <person name="Song E.-S."/>
        </authorList>
    </citation>
    <scope>NUCLEOTIDE SEQUENCE [LARGE SCALE GENOMIC DNA]</scope>
    <source>
        <strain evidence="1">51987-8</strain>
    </source>
</reference>
<dbReference type="InParanoid" id="A0A369IZT3"/>
<protein>
    <submittedName>
        <fullName evidence="1">Uncharacterized protein</fullName>
    </submittedName>
</protein>
<comment type="caution">
    <text evidence="1">The sequence shown here is derived from an EMBL/GenBank/DDBJ whole genome shotgun (WGS) entry which is preliminary data.</text>
</comment>
<evidence type="ECO:0000313" key="2">
    <source>
        <dbReference type="Proteomes" id="UP000076154"/>
    </source>
</evidence>
<keyword evidence="2" id="KW-1185">Reference proteome</keyword>
<organism evidence="1 2">
    <name type="scientific">Hypsizygus marmoreus</name>
    <name type="common">White beech mushroom</name>
    <name type="synonym">Agaricus marmoreus</name>
    <dbReference type="NCBI Taxonomy" id="39966"/>
    <lineage>
        <taxon>Eukaryota</taxon>
        <taxon>Fungi</taxon>
        <taxon>Dikarya</taxon>
        <taxon>Basidiomycota</taxon>
        <taxon>Agaricomycotina</taxon>
        <taxon>Agaricomycetes</taxon>
        <taxon>Agaricomycetidae</taxon>
        <taxon>Agaricales</taxon>
        <taxon>Tricholomatineae</taxon>
        <taxon>Lyophyllaceae</taxon>
        <taxon>Hypsizygus</taxon>
    </lineage>
</organism>
<sequence>MNTAPSPHDDFQTQRDAILSIPKGQGLRMSHEAGELLVRRLVTHHQIRQEPIKEDNAQTLARSQEET</sequence>
<evidence type="ECO:0000313" key="1">
    <source>
        <dbReference type="EMBL" id="RDB15261.1"/>
    </source>
</evidence>